<name>A0A537KZX1_9BACT</name>
<sequence>MKSRRRLIIPVAALAIGVAAWFLWPRGGAQNGAIQASGTIEATQVDVAPKITGRVIKLAVREGDKVRSGQIVAELDAAEVEAQLAQARAAVAVAQTRPAQADAVVVLARASVEAQLTQARAQLESAAASLEASRASLRAAEANVQVSETNLARVESDLRRLEALYRDGAVSAQELDTARSAVQAAVAQRDAARAQRDAARVQLTAVAAGLEQARAALAVAEANRQTVGIREQDAAAARAQLAQARAVLQQVEILRGYTILTAPLTGVVVAKHVEIGDLVAVGAPVVTVADLSQPYLRVFISETDVGKVTLGQPVDVRVDAFRGRVFHGTVTEISDHAEFTPGNVQTREERVKLVFAVKVQLSNQDGVLKPGLPADAVIVTGAGVSP</sequence>
<comment type="subcellular location">
    <subcellularLocation>
        <location evidence="1">Cell envelope</location>
    </subcellularLocation>
</comment>
<dbReference type="Gene3D" id="2.40.50.100">
    <property type="match status" value="1"/>
</dbReference>
<evidence type="ECO:0000313" key="9">
    <source>
        <dbReference type="Proteomes" id="UP000319353"/>
    </source>
</evidence>
<feature type="domain" description="Multidrug resistance protein MdtA-like barrel-sandwich hybrid" evidence="6">
    <location>
        <begin position="44"/>
        <end position="285"/>
    </location>
</feature>
<dbReference type="InterPro" id="IPR058624">
    <property type="entry name" value="MdtA-like_HH"/>
</dbReference>
<feature type="domain" description="YknX-like beta-barrel" evidence="7">
    <location>
        <begin position="299"/>
        <end position="372"/>
    </location>
</feature>
<feature type="transmembrane region" description="Helical" evidence="4">
    <location>
        <begin position="7"/>
        <end position="24"/>
    </location>
</feature>
<evidence type="ECO:0000313" key="8">
    <source>
        <dbReference type="EMBL" id="TMJ01303.1"/>
    </source>
</evidence>
<keyword evidence="4" id="KW-0472">Membrane</keyword>
<gene>
    <name evidence="8" type="ORF">E6H01_08055</name>
</gene>
<dbReference type="Pfam" id="PF25876">
    <property type="entry name" value="HH_MFP_RND"/>
    <property type="match status" value="1"/>
</dbReference>
<evidence type="ECO:0000259" key="7">
    <source>
        <dbReference type="Pfam" id="PF25990"/>
    </source>
</evidence>
<dbReference type="Pfam" id="PF25990">
    <property type="entry name" value="Beta-barrel_YknX"/>
    <property type="match status" value="1"/>
</dbReference>
<keyword evidence="4" id="KW-0812">Transmembrane</keyword>
<feature type="coiled-coil region" evidence="3">
    <location>
        <begin position="77"/>
        <end position="164"/>
    </location>
</feature>
<dbReference type="Pfam" id="PF25917">
    <property type="entry name" value="BSH_RND"/>
    <property type="match status" value="1"/>
</dbReference>
<organism evidence="8 9">
    <name type="scientific">Candidatus Segetimicrobium genomatis</name>
    <dbReference type="NCBI Taxonomy" id="2569760"/>
    <lineage>
        <taxon>Bacteria</taxon>
        <taxon>Bacillati</taxon>
        <taxon>Candidatus Sysuimicrobiota</taxon>
        <taxon>Candidatus Sysuimicrobiia</taxon>
        <taxon>Candidatus Sysuimicrobiales</taxon>
        <taxon>Candidatus Segetimicrobiaceae</taxon>
        <taxon>Candidatus Segetimicrobium</taxon>
    </lineage>
</organism>
<evidence type="ECO:0000256" key="2">
    <source>
        <dbReference type="ARBA" id="ARBA00023054"/>
    </source>
</evidence>
<proteinExistence type="predicted"/>
<keyword evidence="2 3" id="KW-0175">Coiled coil</keyword>
<dbReference type="InterPro" id="IPR058625">
    <property type="entry name" value="MdtA-like_BSH"/>
</dbReference>
<evidence type="ECO:0000259" key="6">
    <source>
        <dbReference type="Pfam" id="PF25917"/>
    </source>
</evidence>
<evidence type="ECO:0000256" key="4">
    <source>
        <dbReference type="SAM" id="Phobius"/>
    </source>
</evidence>
<dbReference type="PANTHER" id="PTHR32347:SF23">
    <property type="entry name" value="BLL5650 PROTEIN"/>
    <property type="match status" value="1"/>
</dbReference>
<dbReference type="PRINTS" id="PR01490">
    <property type="entry name" value="RTXTOXIND"/>
</dbReference>
<dbReference type="AlphaFoldDB" id="A0A537KZX1"/>
<dbReference type="SUPFAM" id="SSF111369">
    <property type="entry name" value="HlyD-like secretion proteins"/>
    <property type="match status" value="2"/>
</dbReference>
<dbReference type="Proteomes" id="UP000319353">
    <property type="component" value="Unassembled WGS sequence"/>
</dbReference>
<dbReference type="Gene3D" id="2.40.30.170">
    <property type="match status" value="1"/>
</dbReference>
<accession>A0A537KZX1</accession>
<reference evidence="8 9" key="1">
    <citation type="journal article" date="2019" name="Nat. Microbiol.">
        <title>Mediterranean grassland soil C-N compound turnover is dependent on rainfall and depth, and is mediated by genomically divergent microorganisms.</title>
        <authorList>
            <person name="Diamond S."/>
            <person name="Andeer P.F."/>
            <person name="Li Z."/>
            <person name="Crits-Christoph A."/>
            <person name="Burstein D."/>
            <person name="Anantharaman K."/>
            <person name="Lane K.R."/>
            <person name="Thomas B.C."/>
            <person name="Pan C."/>
            <person name="Northen T.R."/>
            <person name="Banfield J.F."/>
        </authorList>
    </citation>
    <scope>NUCLEOTIDE SEQUENCE [LARGE SCALE GENOMIC DNA]</scope>
    <source>
        <strain evidence="8">NP_4</strain>
    </source>
</reference>
<evidence type="ECO:0000259" key="5">
    <source>
        <dbReference type="Pfam" id="PF25876"/>
    </source>
</evidence>
<dbReference type="InterPro" id="IPR050465">
    <property type="entry name" value="UPF0194_transport"/>
</dbReference>
<dbReference type="Gene3D" id="1.10.287.470">
    <property type="entry name" value="Helix hairpin bin"/>
    <property type="match status" value="1"/>
</dbReference>
<dbReference type="PANTHER" id="PTHR32347">
    <property type="entry name" value="EFFLUX SYSTEM COMPONENT YKNX-RELATED"/>
    <property type="match status" value="1"/>
</dbReference>
<evidence type="ECO:0000256" key="3">
    <source>
        <dbReference type="SAM" id="Coils"/>
    </source>
</evidence>
<dbReference type="EMBL" id="VBAL01000101">
    <property type="protein sequence ID" value="TMJ01303.1"/>
    <property type="molecule type" value="Genomic_DNA"/>
</dbReference>
<comment type="caution">
    <text evidence="8">The sequence shown here is derived from an EMBL/GenBank/DDBJ whole genome shotgun (WGS) entry which is preliminary data.</text>
</comment>
<protein>
    <submittedName>
        <fullName evidence="8">HlyD family efflux transporter periplasmic adaptor subunit</fullName>
    </submittedName>
</protein>
<dbReference type="GO" id="GO:0030313">
    <property type="term" value="C:cell envelope"/>
    <property type="evidence" value="ECO:0007669"/>
    <property type="project" value="UniProtKB-SubCell"/>
</dbReference>
<dbReference type="InterPro" id="IPR058636">
    <property type="entry name" value="Beta-barrel_YknX"/>
</dbReference>
<feature type="domain" description="Multidrug resistance protein MdtA-like alpha-helical hairpin" evidence="5">
    <location>
        <begin position="138"/>
        <end position="204"/>
    </location>
</feature>
<keyword evidence="4" id="KW-1133">Transmembrane helix</keyword>
<evidence type="ECO:0000256" key="1">
    <source>
        <dbReference type="ARBA" id="ARBA00004196"/>
    </source>
</evidence>